<reference evidence="1 2" key="1">
    <citation type="submission" date="2024-02" db="EMBL/GenBank/DDBJ databases">
        <title>The whole genome sequence of five bacterial samples isolated from Abu Dhabi Sabkha-shore region.</title>
        <authorList>
            <person name="Sudalaimuthuasari N."/>
            <person name="Sarfraz B."/>
            <person name="Tuyisabe J.D."/>
            <person name="Mugisha Ntwali L.D.M."/>
            <person name="Ali A.I.A.A."/>
            <person name="Almansoori S.Z.A."/>
            <person name="Alajami H.S.A."/>
            <person name="Almeqbaali A.A.S."/>
            <person name="Kundu B."/>
            <person name="Saeed E.E."/>
            <person name="Sukumarinath V."/>
            <person name="Mishra A.K."/>
            <person name="Hazzouri K.M."/>
            <person name="Almaskari R."/>
            <person name="Sharma A.K."/>
            <person name="Amiri K.M.A."/>
        </authorList>
    </citation>
    <scope>NUCLEOTIDE SEQUENCE [LARGE SCALE GENOMIC DNA]</scope>
    <source>
        <strain evidence="2">kcgeb_sd</strain>
    </source>
</reference>
<protein>
    <submittedName>
        <fullName evidence="1">Uncharacterized protein</fullName>
    </submittedName>
</protein>
<keyword evidence="2" id="KW-1185">Reference proteome</keyword>
<accession>A0ABZ2D1W1</accession>
<sequence>MTKRRAPLSIDEALVRIAAQISGGYSAMAELVELSSSHVRAWGDPDRREEIPVKHAITLDLAFQEHGGAGAPIFETYAARLELAEVRKFADRIELLAHTAEVIREGGEAHSALVRACKPCAGPAEHRDALAEASEARDVLTRAIAALEAASSNAELARAPP</sequence>
<evidence type="ECO:0000313" key="1">
    <source>
        <dbReference type="EMBL" id="WWA47038.1"/>
    </source>
</evidence>
<proteinExistence type="predicted"/>
<dbReference type="RefSeq" id="WP_338445929.1">
    <property type="nucleotide sequence ID" value="NZ_CP144918.1"/>
</dbReference>
<name>A0ABZ2D1W1_9SPHN</name>
<organism evidence="1 2">
    <name type="scientific">Pelagerythrobacter marensis</name>
    <dbReference type="NCBI Taxonomy" id="543877"/>
    <lineage>
        <taxon>Bacteria</taxon>
        <taxon>Pseudomonadati</taxon>
        <taxon>Pseudomonadota</taxon>
        <taxon>Alphaproteobacteria</taxon>
        <taxon>Sphingomonadales</taxon>
        <taxon>Erythrobacteraceae</taxon>
        <taxon>Pelagerythrobacter</taxon>
    </lineage>
</organism>
<dbReference type="Proteomes" id="UP001335183">
    <property type="component" value="Chromosome"/>
</dbReference>
<evidence type="ECO:0000313" key="2">
    <source>
        <dbReference type="Proteomes" id="UP001335183"/>
    </source>
</evidence>
<gene>
    <name evidence="1" type="ORF">V5F89_12340</name>
</gene>
<dbReference type="EMBL" id="CP144918">
    <property type="protein sequence ID" value="WWA47038.1"/>
    <property type="molecule type" value="Genomic_DNA"/>
</dbReference>